<organism evidence="6 7">
    <name type="scientific">Pigmentiphaga kullae</name>
    <dbReference type="NCBI Taxonomy" id="151784"/>
    <lineage>
        <taxon>Bacteria</taxon>
        <taxon>Pseudomonadati</taxon>
        <taxon>Pseudomonadota</taxon>
        <taxon>Betaproteobacteria</taxon>
        <taxon>Burkholderiales</taxon>
        <taxon>Alcaligenaceae</taxon>
        <taxon>Pigmentiphaga</taxon>
    </lineage>
</organism>
<dbReference type="InterPro" id="IPR005119">
    <property type="entry name" value="LysR_subst-bd"/>
</dbReference>
<keyword evidence="3 6" id="KW-0238">DNA-binding</keyword>
<accession>A0A4Q7NMN8</accession>
<dbReference type="GO" id="GO:0003677">
    <property type="term" value="F:DNA binding"/>
    <property type="evidence" value="ECO:0007669"/>
    <property type="project" value="UniProtKB-KW"/>
</dbReference>
<sequence length="297" mass="30984">MNPRFDLLTLQLLRKVDETGSVARAAETIHLTASAASKRILELESQLGIALLTRRPEGARLTAAGQAVARRTERVLEQLQGLQQDLAGFADGTSGTVRIASNTSGMCAGLADLMARFSAQYPGIRISVREATSAAVLEAVANGSVDLGIAHAGAQAEHLQSLPYTRTPLVLAVPAGHELAGRDAVFYEETLRFPHIARSAGSALAQFSGQDGPGTPHPAAVSTQVTSFPAVFSLVSAGLGVAVVPAAPADWHVPANIRQVPLADDWASFELRLVVDPGVVPTPAVSRLLEALLSQAA</sequence>
<evidence type="ECO:0000256" key="4">
    <source>
        <dbReference type="ARBA" id="ARBA00023163"/>
    </source>
</evidence>
<dbReference type="PANTHER" id="PTHR30419">
    <property type="entry name" value="HTH-TYPE TRANSCRIPTIONAL REGULATOR YBHD"/>
    <property type="match status" value="1"/>
</dbReference>
<dbReference type="Proteomes" id="UP000292445">
    <property type="component" value="Unassembled WGS sequence"/>
</dbReference>
<dbReference type="SUPFAM" id="SSF46785">
    <property type="entry name" value="Winged helix' DNA-binding domain"/>
    <property type="match status" value="1"/>
</dbReference>
<dbReference type="Gene3D" id="3.40.190.290">
    <property type="match status" value="1"/>
</dbReference>
<dbReference type="InterPro" id="IPR000847">
    <property type="entry name" value="LysR_HTH_N"/>
</dbReference>
<dbReference type="EMBL" id="SGXC01000001">
    <property type="protein sequence ID" value="RZS86383.1"/>
    <property type="molecule type" value="Genomic_DNA"/>
</dbReference>
<evidence type="ECO:0000256" key="2">
    <source>
        <dbReference type="ARBA" id="ARBA00023015"/>
    </source>
</evidence>
<evidence type="ECO:0000256" key="1">
    <source>
        <dbReference type="ARBA" id="ARBA00009437"/>
    </source>
</evidence>
<dbReference type="GO" id="GO:0005829">
    <property type="term" value="C:cytosol"/>
    <property type="evidence" value="ECO:0007669"/>
    <property type="project" value="TreeGrafter"/>
</dbReference>
<gene>
    <name evidence="6" type="ORF">EV675_2423</name>
</gene>
<proteinExistence type="inferred from homology"/>
<dbReference type="Pfam" id="PF03466">
    <property type="entry name" value="LysR_substrate"/>
    <property type="match status" value="1"/>
</dbReference>
<dbReference type="PANTHER" id="PTHR30419:SF2">
    <property type="entry name" value="LYSR FAMILY TRANSCRIPTIONAL REGULATOR"/>
    <property type="match status" value="1"/>
</dbReference>
<dbReference type="RefSeq" id="WP_087837037.1">
    <property type="nucleotide sequence ID" value="NZ_SGXC01000001.1"/>
</dbReference>
<evidence type="ECO:0000256" key="3">
    <source>
        <dbReference type="ARBA" id="ARBA00023125"/>
    </source>
</evidence>
<evidence type="ECO:0000259" key="5">
    <source>
        <dbReference type="PROSITE" id="PS50931"/>
    </source>
</evidence>
<dbReference type="SUPFAM" id="SSF53850">
    <property type="entry name" value="Periplasmic binding protein-like II"/>
    <property type="match status" value="1"/>
</dbReference>
<dbReference type="OrthoDB" id="8679465at2"/>
<reference evidence="6 7" key="1">
    <citation type="submission" date="2019-02" db="EMBL/GenBank/DDBJ databases">
        <title>Genomic Encyclopedia of Type Strains, Phase IV (KMG-IV): sequencing the most valuable type-strain genomes for metagenomic binning, comparative biology and taxonomic classification.</title>
        <authorList>
            <person name="Goeker M."/>
        </authorList>
    </citation>
    <scope>NUCLEOTIDE SEQUENCE [LARGE SCALE GENOMIC DNA]</scope>
    <source>
        <strain evidence="6 7">K24</strain>
    </source>
</reference>
<dbReference type="PROSITE" id="PS50931">
    <property type="entry name" value="HTH_LYSR"/>
    <property type="match status" value="1"/>
</dbReference>
<dbReference type="AlphaFoldDB" id="A0A4Q7NMN8"/>
<keyword evidence="2" id="KW-0805">Transcription regulation</keyword>
<feature type="domain" description="HTH lysR-type" evidence="5">
    <location>
        <begin position="1"/>
        <end position="62"/>
    </location>
</feature>
<dbReference type="Pfam" id="PF00126">
    <property type="entry name" value="HTH_1"/>
    <property type="match status" value="1"/>
</dbReference>
<keyword evidence="7" id="KW-1185">Reference proteome</keyword>
<dbReference type="GO" id="GO:0003700">
    <property type="term" value="F:DNA-binding transcription factor activity"/>
    <property type="evidence" value="ECO:0007669"/>
    <property type="project" value="InterPro"/>
</dbReference>
<dbReference type="InterPro" id="IPR050950">
    <property type="entry name" value="HTH-type_LysR_regulators"/>
</dbReference>
<dbReference type="InterPro" id="IPR036388">
    <property type="entry name" value="WH-like_DNA-bd_sf"/>
</dbReference>
<dbReference type="Gene3D" id="1.10.10.10">
    <property type="entry name" value="Winged helix-like DNA-binding domain superfamily/Winged helix DNA-binding domain"/>
    <property type="match status" value="1"/>
</dbReference>
<comment type="caution">
    <text evidence="6">The sequence shown here is derived from an EMBL/GenBank/DDBJ whole genome shotgun (WGS) entry which is preliminary data.</text>
</comment>
<keyword evidence="4" id="KW-0804">Transcription</keyword>
<evidence type="ECO:0000313" key="7">
    <source>
        <dbReference type="Proteomes" id="UP000292445"/>
    </source>
</evidence>
<name>A0A4Q7NMN8_9BURK</name>
<protein>
    <submittedName>
        <fullName evidence="6">DNA-binding transcriptional LysR family regulator</fullName>
    </submittedName>
</protein>
<comment type="similarity">
    <text evidence="1">Belongs to the LysR transcriptional regulatory family.</text>
</comment>
<evidence type="ECO:0000313" key="6">
    <source>
        <dbReference type="EMBL" id="RZS86383.1"/>
    </source>
</evidence>
<dbReference type="InterPro" id="IPR036390">
    <property type="entry name" value="WH_DNA-bd_sf"/>
</dbReference>